<dbReference type="GO" id="GO:0004252">
    <property type="term" value="F:serine-type endopeptidase activity"/>
    <property type="evidence" value="ECO:0007669"/>
    <property type="project" value="InterPro"/>
</dbReference>
<keyword evidence="4" id="KW-1185">Reference proteome</keyword>
<comment type="similarity">
    <text evidence="1 2">Belongs to the peptidase S14 family.</text>
</comment>
<dbReference type="Proteomes" id="UP000660262">
    <property type="component" value="Unassembled WGS sequence"/>
</dbReference>
<dbReference type="OrthoDB" id="2017408at2759"/>
<evidence type="ECO:0000313" key="4">
    <source>
        <dbReference type="Proteomes" id="UP000660262"/>
    </source>
</evidence>
<comment type="caution">
    <text evidence="3">The sequence shown here is derived from an EMBL/GenBank/DDBJ whole genome shotgun (WGS) entry which is preliminary data.</text>
</comment>
<dbReference type="GO" id="GO:0009536">
    <property type="term" value="C:plastid"/>
    <property type="evidence" value="ECO:0007669"/>
    <property type="project" value="UniProtKB-ARBA"/>
</dbReference>
<dbReference type="Pfam" id="PF00574">
    <property type="entry name" value="CLP_protease"/>
    <property type="match status" value="1"/>
</dbReference>
<protein>
    <recommendedName>
        <fullName evidence="2">ATP-dependent Clp protease proteolytic subunit</fullName>
    </recommendedName>
</protein>
<dbReference type="InterPro" id="IPR029045">
    <property type="entry name" value="ClpP/crotonase-like_dom_sf"/>
</dbReference>
<dbReference type="PRINTS" id="PR00127">
    <property type="entry name" value="CLPPROTEASEP"/>
</dbReference>
<dbReference type="EMBL" id="BNJQ01000019">
    <property type="protein sequence ID" value="GHP08112.1"/>
    <property type="molecule type" value="Genomic_DNA"/>
</dbReference>
<organism evidence="3 4">
    <name type="scientific">Pycnococcus provasolii</name>
    <dbReference type="NCBI Taxonomy" id="41880"/>
    <lineage>
        <taxon>Eukaryota</taxon>
        <taxon>Viridiplantae</taxon>
        <taxon>Chlorophyta</taxon>
        <taxon>Pseudoscourfieldiophyceae</taxon>
        <taxon>Pseudoscourfieldiales</taxon>
        <taxon>Pycnococcaceae</taxon>
        <taxon>Pycnococcus</taxon>
    </lineage>
</organism>
<dbReference type="SUPFAM" id="SSF52096">
    <property type="entry name" value="ClpP/crotonase"/>
    <property type="match status" value="1"/>
</dbReference>
<gene>
    <name evidence="3" type="ORF">PPROV_000685400</name>
</gene>
<dbReference type="GO" id="GO:0051117">
    <property type="term" value="F:ATPase binding"/>
    <property type="evidence" value="ECO:0007669"/>
    <property type="project" value="TreeGrafter"/>
</dbReference>
<accession>A0A830HMK1</accession>
<evidence type="ECO:0000313" key="3">
    <source>
        <dbReference type="EMBL" id="GHP08112.1"/>
    </source>
</evidence>
<dbReference type="Gene3D" id="3.90.226.10">
    <property type="entry name" value="2-enoyl-CoA Hydratase, Chain A, domain 1"/>
    <property type="match status" value="1"/>
</dbReference>
<evidence type="ECO:0000256" key="1">
    <source>
        <dbReference type="ARBA" id="ARBA00007039"/>
    </source>
</evidence>
<dbReference type="PANTHER" id="PTHR10381">
    <property type="entry name" value="ATP-DEPENDENT CLP PROTEASE PROTEOLYTIC SUBUNIT"/>
    <property type="match status" value="1"/>
</dbReference>
<proteinExistence type="inferred from homology"/>
<evidence type="ECO:0000256" key="2">
    <source>
        <dbReference type="RuleBase" id="RU003567"/>
    </source>
</evidence>
<name>A0A830HMK1_9CHLO</name>
<dbReference type="AlphaFoldDB" id="A0A830HMK1"/>
<sequence length="194" mass="21034">MRNPPIPPAIVTSQGEMDDISSVLMNNRIIFFGGRLDDGMASKIVASLLALDAIPSPTGDNTIKMYINSPGAQTYSAFGLLDVMDYVKADVSTVGMGAVSAMSSLVLAGGAKGKRYSMPHTRIMISQPFGGAEGSTEEVMISGRELSRQLKVTWHLYQKYTGLDMDTVQEEINRDNFISPKRALELNIIDGIIE</sequence>
<dbReference type="GO" id="GO:0006515">
    <property type="term" value="P:protein quality control for misfolded or incompletely synthesized proteins"/>
    <property type="evidence" value="ECO:0007669"/>
    <property type="project" value="TreeGrafter"/>
</dbReference>
<dbReference type="GO" id="GO:0009368">
    <property type="term" value="C:endopeptidase Clp complex"/>
    <property type="evidence" value="ECO:0007669"/>
    <property type="project" value="TreeGrafter"/>
</dbReference>
<dbReference type="InterPro" id="IPR001907">
    <property type="entry name" value="ClpP"/>
</dbReference>
<dbReference type="CDD" id="cd07017">
    <property type="entry name" value="S14_ClpP_2"/>
    <property type="match status" value="1"/>
</dbReference>
<dbReference type="PANTHER" id="PTHR10381:SF11">
    <property type="entry name" value="ATP-DEPENDENT CLP PROTEASE PROTEOLYTIC SUBUNIT, MITOCHONDRIAL"/>
    <property type="match status" value="1"/>
</dbReference>
<dbReference type="InterPro" id="IPR023562">
    <property type="entry name" value="ClpP/TepA"/>
</dbReference>
<reference evidence="3" key="1">
    <citation type="submission" date="2020-10" db="EMBL/GenBank/DDBJ databases">
        <title>Unveiling of a novel bifunctional photoreceptor, Dualchrome1, isolated from a cosmopolitan green alga.</title>
        <authorList>
            <person name="Suzuki S."/>
            <person name="Kawachi M."/>
        </authorList>
    </citation>
    <scope>NUCLEOTIDE SEQUENCE</scope>
    <source>
        <strain evidence="3">NIES 2893</strain>
    </source>
</reference>
<dbReference type="GO" id="GO:0004176">
    <property type="term" value="F:ATP-dependent peptidase activity"/>
    <property type="evidence" value="ECO:0007669"/>
    <property type="project" value="InterPro"/>
</dbReference>